<proteinExistence type="predicted"/>
<protein>
    <submittedName>
        <fullName evidence="1">Uncharacterized protein</fullName>
    </submittedName>
</protein>
<accession>A0A8S5MGH8</accession>
<sequence length="34" mass="4109">MYCCFEILFYICKVYRSSRTGRLISINFKNVVKL</sequence>
<reference evidence="1" key="1">
    <citation type="journal article" date="2021" name="Proc. Natl. Acad. Sci. U.S.A.">
        <title>A Catalog of Tens of Thousands of Viruses from Human Metagenomes Reveals Hidden Associations with Chronic Diseases.</title>
        <authorList>
            <person name="Tisza M.J."/>
            <person name="Buck C.B."/>
        </authorList>
    </citation>
    <scope>NUCLEOTIDE SEQUENCE</scope>
    <source>
        <strain evidence="1">Ct1h53</strain>
    </source>
</reference>
<evidence type="ECO:0000313" key="1">
    <source>
        <dbReference type="EMBL" id="DAD81441.1"/>
    </source>
</evidence>
<organism evidence="1">
    <name type="scientific">Podoviridae sp. ct1h53</name>
    <dbReference type="NCBI Taxonomy" id="2826536"/>
    <lineage>
        <taxon>Viruses</taxon>
        <taxon>Duplodnaviria</taxon>
        <taxon>Heunggongvirae</taxon>
        <taxon>Uroviricota</taxon>
        <taxon>Caudoviricetes</taxon>
    </lineage>
</organism>
<name>A0A8S5MGH8_9CAUD</name>
<dbReference type="EMBL" id="BK014902">
    <property type="protein sequence ID" value="DAD81441.1"/>
    <property type="molecule type" value="Genomic_DNA"/>
</dbReference>